<dbReference type="Proteomes" id="UP001163152">
    <property type="component" value="Chromosome"/>
</dbReference>
<organism evidence="2 3">
    <name type="scientific">Thermocoleostomius sinensis A174</name>
    <dbReference type="NCBI Taxonomy" id="2016057"/>
    <lineage>
        <taxon>Bacteria</taxon>
        <taxon>Bacillati</taxon>
        <taxon>Cyanobacteriota</taxon>
        <taxon>Cyanophyceae</taxon>
        <taxon>Oculatellales</taxon>
        <taxon>Oculatellaceae</taxon>
        <taxon>Thermocoleostomius</taxon>
    </lineage>
</organism>
<dbReference type="EMBL" id="CP113797">
    <property type="protein sequence ID" value="WAL61878.1"/>
    <property type="molecule type" value="Genomic_DNA"/>
</dbReference>
<feature type="transmembrane region" description="Helical" evidence="1">
    <location>
        <begin position="110"/>
        <end position="131"/>
    </location>
</feature>
<feature type="transmembrane region" description="Helical" evidence="1">
    <location>
        <begin position="77"/>
        <end position="98"/>
    </location>
</feature>
<proteinExistence type="predicted"/>
<name>A0A9E9C9Q2_9CYAN</name>
<keyword evidence="3" id="KW-1185">Reference proteome</keyword>
<feature type="transmembrane region" description="Helical" evidence="1">
    <location>
        <begin position="143"/>
        <end position="163"/>
    </location>
</feature>
<feature type="transmembrane region" description="Helical" evidence="1">
    <location>
        <begin position="237"/>
        <end position="256"/>
    </location>
</feature>
<evidence type="ECO:0000313" key="3">
    <source>
        <dbReference type="Proteomes" id="UP001163152"/>
    </source>
</evidence>
<dbReference type="AlphaFoldDB" id="A0A9E9C9Q2"/>
<dbReference type="PANTHER" id="PTHR20992">
    <property type="entry name" value="AT15442P-RELATED"/>
    <property type="match status" value="1"/>
</dbReference>
<protein>
    <submittedName>
        <fullName evidence="2">DUF389 domain-containing protein</fullName>
    </submittedName>
</protein>
<keyword evidence="1" id="KW-0472">Membrane</keyword>
<accession>A0A9E9C9Q2</accession>
<dbReference type="Pfam" id="PF04087">
    <property type="entry name" value="DUF389"/>
    <property type="match status" value="1"/>
</dbReference>
<reference evidence="2" key="1">
    <citation type="submission" date="2022-12" db="EMBL/GenBank/DDBJ databases">
        <title>Polyphasic identification of a Novel Hot-Spring Cyanobacterium Ocullathermofonsia sinensis gen nov. sp. nov. and Genomic Insights on its Adaptations to the Thermal Habitat.</title>
        <authorList>
            <person name="Daroch M."/>
            <person name="Tang J."/>
            <person name="Jiang Y."/>
        </authorList>
    </citation>
    <scope>NUCLEOTIDE SEQUENCE</scope>
    <source>
        <strain evidence="2">PKUAC-SCTA174</strain>
    </source>
</reference>
<keyword evidence="1" id="KW-1133">Transmembrane helix</keyword>
<gene>
    <name evidence="2" type="ORF">OXH18_07815</name>
</gene>
<keyword evidence="1" id="KW-0812">Transmembrane</keyword>
<feature type="transmembrane region" description="Helical" evidence="1">
    <location>
        <begin position="175"/>
        <end position="195"/>
    </location>
</feature>
<evidence type="ECO:0000256" key="1">
    <source>
        <dbReference type="SAM" id="Phobius"/>
    </source>
</evidence>
<dbReference type="PANTHER" id="PTHR20992:SF9">
    <property type="entry name" value="AT15442P-RELATED"/>
    <property type="match status" value="1"/>
</dbReference>
<sequence length="354" mass="38411">MKILFKRFLTWSNQQLLDIRNSNSGRWAWLNENPIPLASLNRSLWRGAEPGISYYLMLSLSVIIATLGLLANSTAVIIGAMIIAPLMGPILGIAFSMVISNRRMLRRSSLSLVTGVLLSILIAALISRIIGLETLTPEINARVSPTLIDLGVALAAGTAGAFAKSRRSIADALPGVAIAVALVPPLSVIGIGIALNLQNVTWGAMLLFLTNLIGIIFSGSLVFLVQRYGSITRAKQGLSLAMTALLLLGIPLGISFQDLAIQIRTRAEINRLIRTRTLTFSDKDIRNLTVQRQNDQLLVDLELTGFAGSVSARQVNLVREFLQQNLGQPVRLNVRLIPIEEFTSSPEAEMTVDP</sequence>
<feature type="transmembrane region" description="Helical" evidence="1">
    <location>
        <begin position="52"/>
        <end position="71"/>
    </location>
</feature>
<dbReference type="InterPro" id="IPR005240">
    <property type="entry name" value="DUF389"/>
</dbReference>
<feature type="transmembrane region" description="Helical" evidence="1">
    <location>
        <begin position="201"/>
        <end position="225"/>
    </location>
</feature>
<dbReference type="RefSeq" id="WP_268611939.1">
    <property type="nucleotide sequence ID" value="NZ_CP113797.1"/>
</dbReference>
<evidence type="ECO:0000313" key="2">
    <source>
        <dbReference type="EMBL" id="WAL61878.1"/>
    </source>
</evidence>
<dbReference type="KEGG" id="tsin:OXH18_07815"/>